<dbReference type="InterPro" id="IPR022589">
    <property type="entry name" value="DUF2660"/>
</dbReference>
<dbReference type="Pfam" id="PF10859">
    <property type="entry name" value="DUF2660"/>
    <property type="match status" value="1"/>
</dbReference>
<feature type="transmembrane region" description="Helical" evidence="1">
    <location>
        <begin position="6"/>
        <end position="23"/>
    </location>
</feature>
<dbReference type="AlphaFoldDB" id="A0A0F3RNC8"/>
<organism evidence="2 3">
    <name type="scientific">Orientia tsutsugamushi str. UT144</name>
    <dbReference type="NCBI Taxonomy" id="1441384"/>
    <lineage>
        <taxon>Bacteria</taxon>
        <taxon>Pseudomonadati</taxon>
        <taxon>Pseudomonadota</taxon>
        <taxon>Alphaproteobacteria</taxon>
        <taxon>Rickettsiales</taxon>
        <taxon>Rickettsiaceae</taxon>
        <taxon>Rickettsieae</taxon>
        <taxon>Orientia</taxon>
    </lineage>
</organism>
<keyword evidence="1" id="KW-0812">Transmembrane</keyword>
<dbReference type="Proteomes" id="UP000033580">
    <property type="component" value="Unassembled WGS sequence"/>
</dbReference>
<name>A0A0F3RNC8_ORITS</name>
<sequence length="129" mass="15091">MLNHLILSIPLVIITIAILIYKIRKSKQSKNNYIQRGDAIAQKDYAQARSVVHKLSLKQLTEMSWQFLYDITKTILKRFSREDQDEVMKIGSKLHEMGVKYEHQITNNIIYQPHQNIAVEKTTNRGKSH</sequence>
<keyword evidence="1" id="KW-0472">Membrane</keyword>
<proteinExistence type="predicted"/>
<comment type="caution">
    <text evidence="2">The sequence shown here is derived from an EMBL/GenBank/DDBJ whole genome shotgun (WGS) entry which is preliminary data.</text>
</comment>
<evidence type="ECO:0000256" key="1">
    <source>
        <dbReference type="SAM" id="Phobius"/>
    </source>
</evidence>
<dbReference type="EMBL" id="LAOR01000005">
    <property type="protein sequence ID" value="KJW07773.1"/>
    <property type="molecule type" value="Genomic_DNA"/>
</dbReference>
<gene>
    <name evidence="2" type="ORF">OTUT144_0152</name>
</gene>
<keyword evidence="1" id="KW-1133">Transmembrane helix</keyword>
<reference evidence="2 3" key="1">
    <citation type="submission" date="2015-01" db="EMBL/GenBank/DDBJ databases">
        <title>Genome Sequencing of Rickettsiales.</title>
        <authorList>
            <person name="Daugherty S.C."/>
            <person name="Su Q."/>
            <person name="Abolude K."/>
            <person name="Beier-Sexton M."/>
            <person name="Carlyon J.A."/>
            <person name="Carter R."/>
            <person name="Day N.P."/>
            <person name="Dumler S.J."/>
            <person name="Dyachenko V."/>
            <person name="Godinez A."/>
            <person name="Kurtti T.J."/>
            <person name="Lichay M."/>
            <person name="Mullins K.E."/>
            <person name="Ott S."/>
            <person name="Pappas-Brown V."/>
            <person name="Paris D.H."/>
            <person name="Patel P."/>
            <person name="Richards A.L."/>
            <person name="Sadzewicz L."/>
            <person name="Sears K."/>
            <person name="Seidman D."/>
            <person name="Sengamalay N."/>
            <person name="Stenos J."/>
            <person name="Tallon L.J."/>
            <person name="Vincent G."/>
            <person name="Fraser C.M."/>
            <person name="Munderloh U."/>
            <person name="Dunning-Hotopp J.C."/>
        </authorList>
    </citation>
    <scope>NUCLEOTIDE SEQUENCE [LARGE SCALE GENOMIC DNA]</scope>
    <source>
        <strain evidence="2 3">UT144</strain>
    </source>
</reference>
<evidence type="ECO:0000313" key="3">
    <source>
        <dbReference type="Proteomes" id="UP000033580"/>
    </source>
</evidence>
<protein>
    <recommendedName>
        <fullName evidence="4">DUF2660 domain-containing protein</fullName>
    </recommendedName>
</protein>
<dbReference type="PATRIC" id="fig|1441384.3.peg.1821"/>
<accession>A0A0F3RNC8</accession>
<evidence type="ECO:0000313" key="2">
    <source>
        <dbReference type="EMBL" id="KJW07773.1"/>
    </source>
</evidence>
<evidence type="ECO:0008006" key="4">
    <source>
        <dbReference type="Google" id="ProtNLM"/>
    </source>
</evidence>